<feature type="transmembrane region" description="Helical" evidence="1">
    <location>
        <begin position="143"/>
        <end position="160"/>
    </location>
</feature>
<keyword evidence="1" id="KW-1133">Transmembrane helix</keyword>
<evidence type="ECO:0000256" key="1">
    <source>
        <dbReference type="SAM" id="Phobius"/>
    </source>
</evidence>
<feature type="transmembrane region" description="Helical" evidence="1">
    <location>
        <begin position="113"/>
        <end position="131"/>
    </location>
</feature>
<keyword evidence="1" id="KW-0472">Membrane</keyword>
<dbReference type="RefSeq" id="WP_119760604.1">
    <property type="nucleotide sequence ID" value="NZ_QYUM01000002.1"/>
</dbReference>
<dbReference type="AlphaFoldDB" id="A0A418WRW7"/>
<gene>
    <name evidence="2" type="ORF">D3876_06945</name>
</gene>
<dbReference type="EMBL" id="QYUM01000002">
    <property type="protein sequence ID" value="RJF93998.1"/>
    <property type="molecule type" value="Genomic_DNA"/>
</dbReference>
<reference evidence="2 3" key="1">
    <citation type="submission" date="2018-09" db="EMBL/GenBank/DDBJ databases">
        <authorList>
            <person name="Zhu H."/>
        </authorList>
    </citation>
    <scope>NUCLEOTIDE SEQUENCE [LARGE SCALE GENOMIC DNA]</scope>
    <source>
        <strain evidence="2 3">K2R01-6</strain>
    </source>
</reference>
<dbReference type="Proteomes" id="UP000286100">
    <property type="component" value="Unassembled WGS sequence"/>
</dbReference>
<evidence type="ECO:0000313" key="3">
    <source>
        <dbReference type="Proteomes" id="UP000286100"/>
    </source>
</evidence>
<evidence type="ECO:0000313" key="2">
    <source>
        <dbReference type="EMBL" id="RJF93998.1"/>
    </source>
</evidence>
<organism evidence="2 3">
    <name type="scientific">Sphingomonas cavernae</name>
    <dbReference type="NCBI Taxonomy" id="2320861"/>
    <lineage>
        <taxon>Bacteria</taxon>
        <taxon>Pseudomonadati</taxon>
        <taxon>Pseudomonadota</taxon>
        <taxon>Alphaproteobacteria</taxon>
        <taxon>Sphingomonadales</taxon>
        <taxon>Sphingomonadaceae</taxon>
        <taxon>Sphingomonas</taxon>
    </lineage>
</organism>
<dbReference type="NCBIfam" id="NF038065">
    <property type="entry name" value="Pr6Pr"/>
    <property type="match status" value="1"/>
</dbReference>
<evidence type="ECO:0008006" key="4">
    <source>
        <dbReference type="Google" id="ProtNLM"/>
    </source>
</evidence>
<dbReference type="OrthoDB" id="9809977at2"/>
<protein>
    <recommendedName>
        <fullName evidence="4">Pr6Pr family membrane protein</fullName>
    </recommendedName>
</protein>
<sequence>MNAGRSVAALGLVLGTATLLLQLTLTVTTSMQQGRSLPGAIVFFFSFFTILTNIGIVLVYLAEFWQRPALHFFRESVHRAALAASIVFVMLFYHLMLARIWDPQGLFRVADVTLHYLLPVLYLLWWLGFAAHRHLEWDALPRMLAYPVIYVIWVMARGAVVDEYPYPVLEVARLGYAQVLANIAFLFVLFAALCTAFIAVDRMIPQRSGAHR</sequence>
<proteinExistence type="predicted"/>
<comment type="caution">
    <text evidence="2">The sequence shown here is derived from an EMBL/GenBank/DDBJ whole genome shotgun (WGS) entry which is preliminary data.</text>
</comment>
<feature type="transmembrane region" description="Helical" evidence="1">
    <location>
        <begin position="81"/>
        <end position="101"/>
    </location>
</feature>
<name>A0A418WRW7_9SPHN</name>
<keyword evidence="1" id="KW-0812">Transmembrane</keyword>
<accession>A0A418WRW7</accession>
<feature type="transmembrane region" description="Helical" evidence="1">
    <location>
        <begin position="180"/>
        <end position="200"/>
    </location>
</feature>
<dbReference type="InterPro" id="IPR049713">
    <property type="entry name" value="Pr6Pr-like"/>
</dbReference>
<keyword evidence="3" id="KW-1185">Reference proteome</keyword>
<feature type="transmembrane region" description="Helical" evidence="1">
    <location>
        <begin position="40"/>
        <end position="61"/>
    </location>
</feature>